<evidence type="ECO:0000313" key="2">
    <source>
        <dbReference type="EMBL" id="TKB99233.1"/>
    </source>
</evidence>
<accession>A0A4V5NXH0</accession>
<proteinExistence type="predicted"/>
<sequence>MKWGLRLFGCFDIITFLLFVKAKTLYLLTAFGEMQFYIPQKAIAIWEIIVLLSFLLSGILLFQQKKSGLIFSCIQIPFRFIYLYFSVDVFSYLAYYLGFKFEISTANFQNNWFYLLLLLEVMRYSLSAYWYNKLNQQ</sequence>
<dbReference type="AlphaFoldDB" id="A0A4V5NXH0"/>
<evidence type="ECO:0000256" key="1">
    <source>
        <dbReference type="SAM" id="Phobius"/>
    </source>
</evidence>
<keyword evidence="1" id="KW-1133">Transmembrane helix</keyword>
<organism evidence="2 3">
    <name type="scientific">Pedobacter cryophilus</name>
    <dbReference type="NCBI Taxonomy" id="2571271"/>
    <lineage>
        <taxon>Bacteria</taxon>
        <taxon>Pseudomonadati</taxon>
        <taxon>Bacteroidota</taxon>
        <taxon>Sphingobacteriia</taxon>
        <taxon>Sphingobacteriales</taxon>
        <taxon>Sphingobacteriaceae</taxon>
        <taxon>Pedobacter</taxon>
    </lineage>
</organism>
<keyword evidence="3" id="KW-1185">Reference proteome</keyword>
<gene>
    <name evidence="2" type="ORF">FA046_09000</name>
</gene>
<feature type="transmembrane region" description="Helical" evidence="1">
    <location>
        <begin position="7"/>
        <end position="31"/>
    </location>
</feature>
<dbReference type="Proteomes" id="UP000308181">
    <property type="component" value="Unassembled WGS sequence"/>
</dbReference>
<keyword evidence="1" id="KW-0812">Transmembrane</keyword>
<feature type="transmembrane region" description="Helical" evidence="1">
    <location>
        <begin position="43"/>
        <end position="62"/>
    </location>
</feature>
<protein>
    <submittedName>
        <fullName evidence="2">Uncharacterized protein</fullName>
    </submittedName>
</protein>
<feature type="transmembrane region" description="Helical" evidence="1">
    <location>
        <begin position="111"/>
        <end position="131"/>
    </location>
</feature>
<evidence type="ECO:0000313" key="3">
    <source>
        <dbReference type="Proteomes" id="UP000308181"/>
    </source>
</evidence>
<reference evidence="2 3" key="1">
    <citation type="submission" date="2019-04" db="EMBL/GenBank/DDBJ databases">
        <title>Pedobacter sp. AR-3-17 sp. nov., isolated from Arctic soil.</title>
        <authorList>
            <person name="Dahal R.H."/>
            <person name="Kim D.-U."/>
        </authorList>
    </citation>
    <scope>NUCLEOTIDE SEQUENCE [LARGE SCALE GENOMIC DNA]</scope>
    <source>
        <strain evidence="2 3">AR-3-17</strain>
    </source>
</reference>
<dbReference type="EMBL" id="SWBP01000002">
    <property type="protein sequence ID" value="TKB99233.1"/>
    <property type="molecule type" value="Genomic_DNA"/>
</dbReference>
<name>A0A4V5NXH0_9SPHI</name>
<comment type="caution">
    <text evidence="2">The sequence shown here is derived from an EMBL/GenBank/DDBJ whole genome shotgun (WGS) entry which is preliminary data.</text>
</comment>
<dbReference type="RefSeq" id="WP_136826045.1">
    <property type="nucleotide sequence ID" value="NZ_SWBP01000002.1"/>
</dbReference>
<feature type="transmembrane region" description="Helical" evidence="1">
    <location>
        <begin position="82"/>
        <end position="99"/>
    </location>
</feature>
<keyword evidence="1" id="KW-0472">Membrane</keyword>